<dbReference type="EMBL" id="AP025591">
    <property type="protein sequence ID" value="BDG01047.1"/>
    <property type="molecule type" value="Genomic_DNA"/>
</dbReference>
<dbReference type="InterPro" id="IPR018715">
    <property type="entry name" value="DUF2239"/>
</dbReference>
<organism evidence="1 2">
    <name type="scientific">Anaeromyxobacter oryzae</name>
    <dbReference type="NCBI Taxonomy" id="2918170"/>
    <lineage>
        <taxon>Bacteria</taxon>
        <taxon>Pseudomonadati</taxon>
        <taxon>Myxococcota</taxon>
        <taxon>Myxococcia</taxon>
        <taxon>Myxococcales</taxon>
        <taxon>Cystobacterineae</taxon>
        <taxon>Anaeromyxobacteraceae</taxon>
        <taxon>Anaeromyxobacter</taxon>
    </lineage>
</organism>
<dbReference type="Pfam" id="PF09998">
    <property type="entry name" value="DUF2239"/>
    <property type="match status" value="1"/>
</dbReference>
<accession>A0ABM7WNK7</accession>
<sequence>MSDDDRFTAFVGERLLASGPRRDVLLALKTHHDAGGGRALVFSDATGRQVDFDLRGTPEEVVARAEARKKAGPGRPKLGVVCREVSLLPRHWEWLEQQPNGISAALRRLVDDARKREPDREQARRVRDAAGRFMWSMAGDLPGFEEASRALYAGDGKRLRTLVKAWPKDVRAHVLTLADEATRLESPQPPQRPANP</sequence>
<gene>
    <name evidence="1" type="ORF">AMOR_00430</name>
</gene>
<evidence type="ECO:0008006" key="3">
    <source>
        <dbReference type="Google" id="ProtNLM"/>
    </source>
</evidence>
<protein>
    <recommendedName>
        <fullName evidence="3">DUF2239 family protein</fullName>
    </recommendedName>
</protein>
<dbReference type="Proteomes" id="UP001162891">
    <property type="component" value="Chromosome"/>
</dbReference>
<evidence type="ECO:0000313" key="1">
    <source>
        <dbReference type="EMBL" id="BDG01047.1"/>
    </source>
</evidence>
<reference evidence="2" key="1">
    <citation type="journal article" date="2022" name="Int. J. Syst. Evol. Microbiol.">
        <title>Anaeromyxobacter oryzae sp. nov., Anaeromyxobacter diazotrophicus sp. nov. and Anaeromyxobacter paludicola sp. nov., isolated from paddy soils.</title>
        <authorList>
            <person name="Itoh H."/>
            <person name="Xu Z."/>
            <person name="Mise K."/>
            <person name="Masuda Y."/>
            <person name="Ushijima N."/>
            <person name="Hayakawa C."/>
            <person name="Shiratori Y."/>
            <person name="Senoo K."/>
        </authorList>
    </citation>
    <scope>NUCLEOTIDE SEQUENCE [LARGE SCALE GENOMIC DNA]</scope>
    <source>
        <strain evidence="2">Red232</strain>
    </source>
</reference>
<proteinExistence type="predicted"/>
<evidence type="ECO:0000313" key="2">
    <source>
        <dbReference type="Proteomes" id="UP001162891"/>
    </source>
</evidence>
<keyword evidence="2" id="KW-1185">Reference proteome</keyword>
<dbReference type="RefSeq" id="WP_248357411.1">
    <property type="nucleotide sequence ID" value="NZ_AP025591.1"/>
</dbReference>
<name>A0ABM7WNK7_9BACT</name>